<dbReference type="AlphaFoldDB" id="A0AAP0X3Q7"/>
<keyword evidence="2 4" id="KW-0863">Zinc-finger</keyword>
<keyword evidence="7" id="KW-1185">Reference proteome</keyword>
<dbReference type="PANTHER" id="PTHR31973:SF166">
    <property type="entry name" value="OS10G0104700 PROTEIN"/>
    <property type="match status" value="1"/>
</dbReference>
<dbReference type="Pfam" id="PF03108">
    <property type="entry name" value="DBD_Tnp_Mut"/>
    <property type="match status" value="1"/>
</dbReference>
<dbReference type="InterPro" id="IPR004332">
    <property type="entry name" value="Transposase_MuDR"/>
</dbReference>
<dbReference type="Pfam" id="PF04434">
    <property type="entry name" value="SWIM"/>
    <property type="match status" value="1"/>
</dbReference>
<evidence type="ECO:0000313" key="7">
    <source>
        <dbReference type="Proteomes" id="UP001415857"/>
    </source>
</evidence>
<dbReference type="InterPro" id="IPR006564">
    <property type="entry name" value="Znf_PMZ"/>
</dbReference>
<dbReference type="PROSITE" id="PS50966">
    <property type="entry name" value="ZF_SWIM"/>
    <property type="match status" value="1"/>
</dbReference>
<keyword evidence="1" id="KW-0479">Metal-binding</keyword>
<sequence>MSQPLPENVYYENLPAFCSQCQCIGHAVAHRKFVKDTGTKFGPSLPNDAKAKTYRPKKQVEVQDNQSMQPVNLEASLASSQLTPTHVSNTQVTNCKWSDMTVLEKEINDANANSIMDMVHESQLNVNHVEVTSDKSGIHEDLISKTVQEVIYNAAGKLFDDVAEAVLKSDQDKGADCVNCVPANSTAVPCVDGQNGEIGVGVSAQDQGQPIAPPQAATTSDEGNFPSFVLEQINLVIKEVVVIFRSAMDEDICLMCSFGGSTVVMRIDAYTSFDDVKRFVVGKWRNLRLGMIGLSYSLPSHSRIMLDNDDDFKNMLYIGRRYNILQFNIEVIDNGSKALVDVARGEFSQFEEDLLPSYCPHKETVLLSASWVNLIKYVGQCFKDGVKGFRNSLRKYSVEVGFNYDIVRNEPDRVTAECKLKERRGCMWRVHARMERANGWFYIRELNNVHTCGAAIRTTKHKRMGSDIVSSEMVEVVRDKPLISPIEVRRDFKRKYGLDISYSNAWMGIEKARTSLYGDNSESFDQLRWLIEESVRTNPGSRLVLNMDEDSNCFKRFFASFHACIHGFKYCRPMLFVDGTFLKSKYKGQLLAATAKDGNQGLFPLAFAVVDSETEDNWRWFFENLLEIVGDDRQITFISDRNNGLKSALPKVFPTAYHAYCLHHLKMNLRDKIRGHKSYKERIVYLFRECAYAPTEYKFQDKLSNLLAEGKDKVEYFLNDCPFQCWANAYFEGQWYGEMCSNVAESFNAWIKEARFLPITNLVDMIRSQIMGQMCTRRLEASSWNTMLCPKMDERLGEELDKGRTWRVSMSSDSVFEVHSHPSVTVDIEVRTCTCCQWQLNGFPCSHAAVAIQASGGDINDYVEEYFYTSYFRASYSEAIHPISMALKVAVSEENFDIVLPPNTRRPSGRPKSRRIPSRGEKIRQIKCGRCGRLGTHNKKTCQEPI</sequence>
<organism evidence="6 7">
    <name type="scientific">Liquidambar formosana</name>
    <name type="common">Formosan gum</name>
    <dbReference type="NCBI Taxonomy" id="63359"/>
    <lineage>
        <taxon>Eukaryota</taxon>
        <taxon>Viridiplantae</taxon>
        <taxon>Streptophyta</taxon>
        <taxon>Embryophyta</taxon>
        <taxon>Tracheophyta</taxon>
        <taxon>Spermatophyta</taxon>
        <taxon>Magnoliopsida</taxon>
        <taxon>eudicotyledons</taxon>
        <taxon>Gunneridae</taxon>
        <taxon>Pentapetalae</taxon>
        <taxon>Saxifragales</taxon>
        <taxon>Altingiaceae</taxon>
        <taxon>Liquidambar</taxon>
    </lineage>
</organism>
<dbReference type="EMBL" id="JBBPBK010000005">
    <property type="protein sequence ID" value="KAK9284513.1"/>
    <property type="molecule type" value="Genomic_DNA"/>
</dbReference>
<evidence type="ECO:0000313" key="6">
    <source>
        <dbReference type="EMBL" id="KAK9284513.1"/>
    </source>
</evidence>
<feature type="domain" description="SWIM-type" evidence="5">
    <location>
        <begin position="824"/>
        <end position="856"/>
    </location>
</feature>
<dbReference type="Pfam" id="PF10551">
    <property type="entry name" value="MULE"/>
    <property type="match status" value="1"/>
</dbReference>
<comment type="caution">
    <text evidence="6">The sequence shown here is derived from an EMBL/GenBank/DDBJ whole genome shotgun (WGS) entry which is preliminary data.</text>
</comment>
<protein>
    <recommendedName>
        <fullName evidence="5">SWIM-type domain-containing protein</fullName>
    </recommendedName>
</protein>
<dbReference type="SMART" id="SM00575">
    <property type="entry name" value="ZnF_PMZ"/>
    <property type="match status" value="1"/>
</dbReference>
<proteinExistence type="predicted"/>
<evidence type="ECO:0000256" key="4">
    <source>
        <dbReference type="PROSITE-ProRule" id="PRU00325"/>
    </source>
</evidence>
<dbReference type="InterPro" id="IPR018289">
    <property type="entry name" value="MULE_transposase_dom"/>
</dbReference>
<accession>A0AAP0X3Q7</accession>
<evidence type="ECO:0000256" key="3">
    <source>
        <dbReference type="ARBA" id="ARBA00022833"/>
    </source>
</evidence>
<dbReference type="Proteomes" id="UP001415857">
    <property type="component" value="Unassembled WGS sequence"/>
</dbReference>
<dbReference type="InterPro" id="IPR007527">
    <property type="entry name" value="Znf_SWIM"/>
</dbReference>
<gene>
    <name evidence="6" type="ORF">L1049_023687</name>
</gene>
<evidence type="ECO:0000256" key="1">
    <source>
        <dbReference type="ARBA" id="ARBA00022723"/>
    </source>
</evidence>
<dbReference type="PANTHER" id="PTHR31973">
    <property type="entry name" value="POLYPROTEIN, PUTATIVE-RELATED"/>
    <property type="match status" value="1"/>
</dbReference>
<evidence type="ECO:0000259" key="5">
    <source>
        <dbReference type="PROSITE" id="PS50966"/>
    </source>
</evidence>
<dbReference type="GO" id="GO:0008270">
    <property type="term" value="F:zinc ion binding"/>
    <property type="evidence" value="ECO:0007669"/>
    <property type="project" value="UniProtKB-KW"/>
</dbReference>
<name>A0AAP0X3Q7_LIQFO</name>
<evidence type="ECO:0000256" key="2">
    <source>
        <dbReference type="ARBA" id="ARBA00022771"/>
    </source>
</evidence>
<keyword evidence="3" id="KW-0862">Zinc</keyword>
<reference evidence="6 7" key="1">
    <citation type="journal article" date="2024" name="Plant J.">
        <title>Genome sequences and population genomics reveal climatic adaptation and genomic divergence between two closely related sweetgum species.</title>
        <authorList>
            <person name="Xu W.Q."/>
            <person name="Ren C.Q."/>
            <person name="Zhang X.Y."/>
            <person name="Comes H.P."/>
            <person name="Liu X.H."/>
            <person name="Li Y.G."/>
            <person name="Kettle C.J."/>
            <person name="Jalonen R."/>
            <person name="Gaisberger H."/>
            <person name="Ma Y.Z."/>
            <person name="Qiu Y.X."/>
        </authorList>
    </citation>
    <scope>NUCLEOTIDE SEQUENCE [LARGE SCALE GENOMIC DNA]</scope>
    <source>
        <strain evidence="6">Hangzhou</strain>
    </source>
</reference>